<dbReference type="InterPro" id="IPR002711">
    <property type="entry name" value="HNH"/>
</dbReference>
<dbReference type="Proteomes" id="UP001266807">
    <property type="component" value="Unassembled WGS sequence"/>
</dbReference>
<feature type="domain" description="HNH nuclease" evidence="1">
    <location>
        <begin position="323"/>
        <end position="377"/>
    </location>
</feature>
<protein>
    <recommendedName>
        <fullName evidence="1">HNH nuclease domain-containing protein</fullName>
    </recommendedName>
</protein>
<comment type="caution">
    <text evidence="2">The sequence shown here is derived from an EMBL/GenBank/DDBJ whole genome shotgun (WGS) entry which is preliminary data.</text>
</comment>
<keyword evidence="3" id="KW-1185">Reference proteome</keyword>
<sequence>MSFIEHDKYIAKWGTRNRKWYESKGYDFTGKGHEFSVPPEHLTKGSLVLVRYKCDICGNLFNIKFNYLYENRLNNKGFDSNYDTCRNCSVKKGAYLRSHSFEFVKNFFSNNACTLLSENYSNASSPLEYICLCGRKSKISFSSFQNGNRCRGCMNDRRKTRLHSYEYVYNFFKENGCELLSTEYRGNTDKLEFKCECKNISKISFNSFQNGHRCKKCASEKVGYSRRLSYKQVRKIFLDNNCFLLTKDYRNSNKQILTFLCSCGKIDKNTLNNFKDNSGCKECRYKKWIEKRRNYSGDKHHSWNPFLDRNYRIKRRNYLEYREWTKLVYERDNYTCQCCWKRGSQRLNAHHLDGYHWCKDKRTDINNGITLCELCHSDFHSLYGREFNTKEQWEEYMKNILSENPNFNLL</sequence>
<accession>A0ABU1QI48</accession>
<name>A0ABU1QI48_9BACL</name>
<evidence type="ECO:0000259" key="1">
    <source>
        <dbReference type="SMART" id="SM00507"/>
    </source>
</evidence>
<dbReference type="EMBL" id="JAVDUG010000004">
    <property type="protein sequence ID" value="MDR6779334.1"/>
    <property type="molecule type" value="Genomic_DNA"/>
</dbReference>
<reference evidence="2 3" key="1">
    <citation type="submission" date="2023-07" db="EMBL/GenBank/DDBJ databases">
        <title>Sorghum-associated microbial communities from plants grown in Nebraska, USA.</title>
        <authorList>
            <person name="Schachtman D."/>
        </authorList>
    </citation>
    <scope>NUCLEOTIDE SEQUENCE [LARGE SCALE GENOMIC DNA]</scope>
    <source>
        <strain evidence="2 3">BE143</strain>
    </source>
</reference>
<dbReference type="InterPro" id="IPR003615">
    <property type="entry name" value="HNH_nuc"/>
</dbReference>
<evidence type="ECO:0000313" key="2">
    <source>
        <dbReference type="EMBL" id="MDR6779334.1"/>
    </source>
</evidence>
<dbReference type="Pfam" id="PF01844">
    <property type="entry name" value="HNH"/>
    <property type="match status" value="1"/>
</dbReference>
<dbReference type="SMART" id="SM00507">
    <property type="entry name" value="HNHc"/>
    <property type="match status" value="1"/>
</dbReference>
<organism evidence="2 3">
    <name type="scientific">Paenibacillus peoriae</name>
    <dbReference type="NCBI Taxonomy" id="59893"/>
    <lineage>
        <taxon>Bacteria</taxon>
        <taxon>Bacillati</taxon>
        <taxon>Bacillota</taxon>
        <taxon>Bacilli</taxon>
        <taxon>Bacillales</taxon>
        <taxon>Paenibacillaceae</taxon>
        <taxon>Paenibacillus</taxon>
    </lineage>
</organism>
<dbReference type="CDD" id="cd00085">
    <property type="entry name" value="HNHc"/>
    <property type="match status" value="1"/>
</dbReference>
<gene>
    <name evidence="2" type="ORF">J2W98_003614</name>
</gene>
<proteinExistence type="predicted"/>
<evidence type="ECO:0000313" key="3">
    <source>
        <dbReference type="Proteomes" id="UP001266807"/>
    </source>
</evidence>
<dbReference type="RefSeq" id="WP_310168652.1">
    <property type="nucleotide sequence ID" value="NZ_JAVDUG010000004.1"/>
</dbReference>